<proteinExistence type="predicted"/>
<feature type="transmembrane region" description="Helical" evidence="1">
    <location>
        <begin position="191"/>
        <end position="214"/>
    </location>
</feature>
<sequence>MDLSNLRATLIDNLGEGLPTIFAALVILLVGYFIAKLLQRIAYKLLNKTGLDNRIAANAGSTMKPERAISKIVYYVVMVIVLVMAMETLGLTQILDPLNDMVSQFLGFIPNLVAAGLIGFIGYVIAKIASSLVGMAAGFLENLGKRAGLSAEINLTSILTNVVFIVVFIPILIAALDALKMTTITDPLKDMLAMFISSIPRIIAAVLIIGLFYIGGKFVTGLLQQLLASLGMDNMADKLQLNAVIGEGTSLSKLLANVAFFFLMFLGVITGMERLEFTQLNQILSQIFEMTGQIAFGLVILALGNYLANLAYTTMSSGRSDTFIASLARIVILGLFLAIALRTMGIADDIVNLAFGLTLGAVAVAVALSFGLGGREAAGEQMKRILDKFNNDSSTK</sequence>
<keyword evidence="1" id="KW-1133">Transmembrane helix</keyword>
<keyword evidence="3" id="KW-1185">Reference proteome</keyword>
<dbReference type="InterPro" id="IPR008910">
    <property type="entry name" value="MSC_TM_helix"/>
</dbReference>
<reference evidence="3" key="1">
    <citation type="submission" date="2016-10" db="EMBL/GenBank/DDBJ databases">
        <authorList>
            <person name="Varghese N."/>
            <person name="Submissions S."/>
        </authorList>
    </citation>
    <scope>NUCLEOTIDE SEQUENCE [LARGE SCALE GENOMIC DNA]</scope>
    <source>
        <strain evidence="3">DSM 24740</strain>
    </source>
</reference>
<dbReference type="PANTHER" id="PTHR30221">
    <property type="entry name" value="SMALL-CONDUCTANCE MECHANOSENSITIVE CHANNEL"/>
    <property type="match status" value="1"/>
</dbReference>
<dbReference type="AlphaFoldDB" id="A0A1H9BLR3"/>
<gene>
    <name evidence="2" type="ORF">SAMN05444359_103181</name>
</gene>
<dbReference type="InterPro" id="IPR045275">
    <property type="entry name" value="MscS_archaea/bacteria_type"/>
</dbReference>
<dbReference type="Gene3D" id="1.10.287.1260">
    <property type="match status" value="1"/>
</dbReference>
<accession>A0A1H9BLR3</accession>
<feature type="transmembrane region" description="Helical" evidence="1">
    <location>
        <begin position="20"/>
        <end position="38"/>
    </location>
</feature>
<dbReference type="FunCoup" id="A0A1H9BLR3">
    <property type="interactions" value="7"/>
</dbReference>
<feature type="transmembrane region" description="Helical" evidence="1">
    <location>
        <begin position="323"/>
        <end position="341"/>
    </location>
</feature>
<feature type="transmembrane region" description="Helical" evidence="1">
    <location>
        <begin position="292"/>
        <end position="311"/>
    </location>
</feature>
<feature type="transmembrane region" description="Helical" evidence="1">
    <location>
        <begin position="158"/>
        <end position="179"/>
    </location>
</feature>
<keyword evidence="1" id="KW-0472">Membrane</keyword>
<evidence type="ECO:0000256" key="1">
    <source>
        <dbReference type="SAM" id="Phobius"/>
    </source>
</evidence>
<keyword evidence="1" id="KW-0812">Transmembrane</keyword>
<dbReference type="InParanoid" id="A0A1H9BLR3"/>
<dbReference type="Pfam" id="PF05552">
    <property type="entry name" value="MS_channel_1st_1"/>
    <property type="match status" value="3"/>
</dbReference>
<feature type="transmembrane region" description="Helical" evidence="1">
    <location>
        <begin position="72"/>
        <end position="92"/>
    </location>
</feature>
<dbReference type="NCBIfam" id="NF033912">
    <property type="entry name" value="msc"/>
    <property type="match status" value="1"/>
</dbReference>
<dbReference type="RefSeq" id="WP_090165671.1">
    <property type="nucleotide sequence ID" value="NZ_FOFB01000003.1"/>
</dbReference>
<dbReference type="OrthoDB" id="1411407at2"/>
<evidence type="ECO:0000313" key="2">
    <source>
        <dbReference type="EMBL" id="SEP89835.1"/>
    </source>
</evidence>
<evidence type="ECO:0000313" key="3">
    <source>
        <dbReference type="Proteomes" id="UP000199021"/>
    </source>
</evidence>
<dbReference type="GO" id="GO:0008381">
    <property type="term" value="F:mechanosensitive monoatomic ion channel activity"/>
    <property type="evidence" value="ECO:0007669"/>
    <property type="project" value="InterPro"/>
</dbReference>
<dbReference type="Proteomes" id="UP000199021">
    <property type="component" value="Unassembled WGS sequence"/>
</dbReference>
<dbReference type="STRING" id="478744.SAMN05444359_103181"/>
<feature type="transmembrane region" description="Helical" evidence="1">
    <location>
        <begin position="112"/>
        <end position="137"/>
    </location>
</feature>
<organism evidence="2 3">
    <name type="scientific">Neolewinella agarilytica</name>
    <dbReference type="NCBI Taxonomy" id="478744"/>
    <lineage>
        <taxon>Bacteria</taxon>
        <taxon>Pseudomonadati</taxon>
        <taxon>Bacteroidota</taxon>
        <taxon>Saprospiria</taxon>
        <taxon>Saprospirales</taxon>
        <taxon>Lewinellaceae</taxon>
        <taxon>Neolewinella</taxon>
    </lineage>
</organism>
<dbReference type="EMBL" id="FOFB01000003">
    <property type="protein sequence ID" value="SEP89835.1"/>
    <property type="molecule type" value="Genomic_DNA"/>
</dbReference>
<protein>
    <submittedName>
        <fullName evidence="2">Conserved TM helix</fullName>
    </submittedName>
</protein>
<feature type="transmembrane region" description="Helical" evidence="1">
    <location>
        <begin position="254"/>
        <end position="272"/>
    </location>
</feature>
<dbReference type="PANTHER" id="PTHR30221:SF1">
    <property type="entry name" value="SMALL-CONDUCTANCE MECHANOSENSITIVE CHANNEL"/>
    <property type="match status" value="1"/>
</dbReference>
<name>A0A1H9BLR3_9BACT</name>
<feature type="transmembrane region" description="Helical" evidence="1">
    <location>
        <begin position="353"/>
        <end position="374"/>
    </location>
</feature>